<protein>
    <recommendedName>
        <fullName evidence="1">AAA ATPase AAA+ lid domain-containing protein</fullName>
    </recommendedName>
</protein>
<accession>A0A565BS85</accession>
<name>A0A565BS85_9BRAS</name>
<reference evidence="2" key="1">
    <citation type="submission" date="2019-07" db="EMBL/GenBank/DDBJ databases">
        <authorList>
            <person name="Dittberner H."/>
        </authorList>
    </citation>
    <scope>NUCLEOTIDE SEQUENCE [LARGE SCALE GENOMIC DNA]</scope>
</reference>
<organism evidence="2 3">
    <name type="scientific">Arabis nemorensis</name>
    <dbReference type="NCBI Taxonomy" id="586526"/>
    <lineage>
        <taxon>Eukaryota</taxon>
        <taxon>Viridiplantae</taxon>
        <taxon>Streptophyta</taxon>
        <taxon>Embryophyta</taxon>
        <taxon>Tracheophyta</taxon>
        <taxon>Spermatophyta</taxon>
        <taxon>Magnoliopsida</taxon>
        <taxon>eudicotyledons</taxon>
        <taxon>Gunneridae</taxon>
        <taxon>Pentapetalae</taxon>
        <taxon>rosids</taxon>
        <taxon>malvids</taxon>
        <taxon>Brassicales</taxon>
        <taxon>Brassicaceae</taxon>
        <taxon>Arabideae</taxon>
        <taxon>Arabis</taxon>
    </lineage>
</organism>
<sequence>MKCCEGLSGADLKSLVKEAGFAAFTDINSTTSESRIKMVHFEQAFTNLKPCLTNEQIREYEVIYDQFLGAK</sequence>
<evidence type="ECO:0000313" key="3">
    <source>
        <dbReference type="Proteomes" id="UP000489600"/>
    </source>
</evidence>
<feature type="domain" description="AAA ATPase AAA+ lid" evidence="1">
    <location>
        <begin position="3"/>
        <end position="34"/>
    </location>
</feature>
<comment type="caution">
    <text evidence="2">The sequence shown here is derived from an EMBL/GenBank/DDBJ whole genome shotgun (WGS) entry which is preliminary data.</text>
</comment>
<evidence type="ECO:0000259" key="1">
    <source>
        <dbReference type="Pfam" id="PF17862"/>
    </source>
</evidence>
<dbReference type="Gene3D" id="1.10.8.60">
    <property type="match status" value="1"/>
</dbReference>
<evidence type="ECO:0000313" key="2">
    <source>
        <dbReference type="EMBL" id="VVB04211.1"/>
    </source>
</evidence>
<dbReference type="AlphaFoldDB" id="A0A565BS85"/>
<dbReference type="EMBL" id="CABITT030000005">
    <property type="protein sequence ID" value="VVB04211.1"/>
    <property type="molecule type" value="Genomic_DNA"/>
</dbReference>
<dbReference type="InterPro" id="IPR041569">
    <property type="entry name" value="AAA_lid_3"/>
</dbReference>
<dbReference type="Proteomes" id="UP000489600">
    <property type="component" value="Unassembled WGS sequence"/>
</dbReference>
<proteinExistence type="predicted"/>
<keyword evidence="3" id="KW-1185">Reference proteome</keyword>
<gene>
    <name evidence="2" type="ORF">ANE_LOCUS14655</name>
</gene>
<dbReference type="Pfam" id="PF17862">
    <property type="entry name" value="AAA_lid_3"/>
    <property type="match status" value="1"/>
</dbReference>